<gene>
    <name evidence="1" type="ORF">MQE35_07425</name>
</gene>
<evidence type="ECO:0000313" key="1">
    <source>
        <dbReference type="EMBL" id="UOB19117.1"/>
    </source>
</evidence>
<protein>
    <submittedName>
        <fullName evidence="1">Uncharacterized protein</fullName>
    </submittedName>
</protein>
<dbReference type="EMBL" id="CP094358">
    <property type="protein sequence ID" value="UOB19117.1"/>
    <property type="molecule type" value="Genomic_DNA"/>
</dbReference>
<dbReference type="AlphaFoldDB" id="A0A9E7A174"/>
<organism evidence="1 2">
    <name type="scientific">Abyssalbus ytuae</name>
    <dbReference type="NCBI Taxonomy" id="2926907"/>
    <lineage>
        <taxon>Bacteria</taxon>
        <taxon>Pseudomonadati</taxon>
        <taxon>Bacteroidota</taxon>
        <taxon>Flavobacteriia</taxon>
        <taxon>Flavobacteriales</taxon>
        <taxon>Flavobacteriaceae</taxon>
        <taxon>Abyssalbus</taxon>
    </lineage>
</organism>
<evidence type="ECO:0000313" key="2">
    <source>
        <dbReference type="Proteomes" id="UP000831290"/>
    </source>
</evidence>
<dbReference type="RefSeq" id="WP_255845734.1">
    <property type="nucleotide sequence ID" value="NZ_CP094358.1"/>
</dbReference>
<reference evidence="1" key="1">
    <citation type="submission" date="2022-03" db="EMBL/GenBank/DDBJ databases">
        <title>Description of Abyssus ytuae gen. nov., sp. nov., a novel member of the family Flavobacteriaceae isolated from the sediment of Mariana Trench.</title>
        <authorList>
            <person name="Zhang J."/>
            <person name="Xu X."/>
        </authorList>
    </citation>
    <scope>NUCLEOTIDE SEQUENCE</scope>
    <source>
        <strain evidence="1">MT3330</strain>
    </source>
</reference>
<accession>A0A9E7A174</accession>
<sequence>MVKIVSILFSLLITIQSVLPSPEDVAKLSDLIEHARYHYETYGDNFFDFLSLHYGNMTKQHLGDHKEHDNLPFKHKHTISCQHSPFILNYCFVEIDNYCFVEIPFNFFYKDSFSTFEKIKLLHPPKQA</sequence>
<dbReference type="Proteomes" id="UP000831290">
    <property type="component" value="Chromosome"/>
</dbReference>
<keyword evidence="2" id="KW-1185">Reference proteome</keyword>
<proteinExistence type="predicted"/>
<dbReference type="KEGG" id="fbm:MQE35_07425"/>
<name>A0A9E7A174_9FLAO</name>